<sequence>MRRRQLNAQILAPKKEYETHEWEWRSLYAIPGIDIPNKSKKGRFVVSQKPNKSEIFACAIERGDIETVRKYLHSGVDPNVYSTTGGFMLHVAVEAIQPGMVTLLLEYGANPYSLHIRDRTTPYSLALDFDSHPELIVAFASGGNIDCFANYITRRCTYDAMQGCIDAGIDLNQTSSKGETVAHALAQLNDLGMFRLVVPHLTMATLTKVSKMHETPLDVAMKQSSRDLAIEFIVTGADINHSIGTSVFTALETGHFEIARLMFERNTDLFLERYTGKCGLAVAISACDVGIIRTLIDRGVSKEQDEDDYTSPLICAVRTGNMEIMKLIYEEGSKHPSLRYNPGKLFSPSPYATALTLGNPEITEYLEDCIDRDGSGSQIAIMEIMSNLHHWDECIFDECIFDEPVKSNPNPNLVHKIALHILPLAGANLDSSRIRDLVQKAQCICPEQVRYPSMYALVEAMKGLESSEEEEERGEGEGTDPDKTGLLGNALPRLLRVVRKEVDPERRALFLETLEDVCMDHITTQAKAQMHADTKILEMSVLPPGMNDRVRQVKEILTRLCGLAKENVDDDEMNRLVVIFLRVLRC</sequence>
<evidence type="ECO:0000313" key="4">
    <source>
        <dbReference type="EMBL" id="OQD70935.1"/>
    </source>
</evidence>
<protein>
    <submittedName>
        <fullName evidence="4">Uncharacterized protein</fullName>
    </submittedName>
</protein>
<dbReference type="SUPFAM" id="SSF48403">
    <property type="entry name" value="Ankyrin repeat"/>
    <property type="match status" value="1"/>
</dbReference>
<evidence type="ECO:0000313" key="5">
    <source>
        <dbReference type="Proteomes" id="UP000191408"/>
    </source>
</evidence>
<comment type="caution">
    <text evidence="4">The sequence shown here is derived from an EMBL/GenBank/DDBJ whole genome shotgun (WGS) entry which is preliminary data.</text>
</comment>
<feature type="compositionally biased region" description="Acidic residues" evidence="3">
    <location>
        <begin position="466"/>
        <end position="479"/>
    </location>
</feature>
<keyword evidence="2" id="KW-0040">ANK repeat</keyword>
<organism evidence="4 5">
    <name type="scientific">Penicillium polonicum</name>
    <dbReference type="NCBI Taxonomy" id="60169"/>
    <lineage>
        <taxon>Eukaryota</taxon>
        <taxon>Fungi</taxon>
        <taxon>Dikarya</taxon>
        <taxon>Ascomycota</taxon>
        <taxon>Pezizomycotina</taxon>
        <taxon>Eurotiomycetes</taxon>
        <taxon>Eurotiomycetidae</taxon>
        <taxon>Eurotiales</taxon>
        <taxon>Aspergillaceae</taxon>
        <taxon>Penicillium</taxon>
    </lineage>
</organism>
<dbReference type="InterPro" id="IPR036770">
    <property type="entry name" value="Ankyrin_rpt-contain_sf"/>
</dbReference>
<evidence type="ECO:0000256" key="1">
    <source>
        <dbReference type="ARBA" id="ARBA00022737"/>
    </source>
</evidence>
<proteinExistence type="predicted"/>
<dbReference type="PANTHER" id="PTHR24198:SF165">
    <property type="entry name" value="ANKYRIN REPEAT-CONTAINING PROTEIN-RELATED"/>
    <property type="match status" value="1"/>
</dbReference>
<dbReference type="Gene3D" id="1.25.40.20">
    <property type="entry name" value="Ankyrin repeat-containing domain"/>
    <property type="match status" value="2"/>
</dbReference>
<dbReference type="AlphaFoldDB" id="A0A1V6P1U8"/>
<dbReference type="Proteomes" id="UP000191408">
    <property type="component" value="Unassembled WGS sequence"/>
</dbReference>
<dbReference type="EMBL" id="MDYM01000001">
    <property type="protein sequence ID" value="OQD70935.1"/>
    <property type="molecule type" value="Genomic_DNA"/>
</dbReference>
<dbReference type="OrthoDB" id="4337256at2759"/>
<dbReference type="SMART" id="SM00248">
    <property type="entry name" value="ANK"/>
    <property type="match status" value="6"/>
</dbReference>
<dbReference type="PANTHER" id="PTHR24198">
    <property type="entry name" value="ANKYRIN REPEAT AND PROTEIN KINASE DOMAIN-CONTAINING PROTEIN"/>
    <property type="match status" value="1"/>
</dbReference>
<name>A0A1V6P1U8_PENPO</name>
<keyword evidence="5" id="KW-1185">Reference proteome</keyword>
<evidence type="ECO:0000256" key="3">
    <source>
        <dbReference type="SAM" id="MobiDB-lite"/>
    </source>
</evidence>
<keyword evidence="1" id="KW-0677">Repeat</keyword>
<feature type="region of interest" description="Disordered" evidence="3">
    <location>
        <begin position="462"/>
        <end position="485"/>
    </location>
</feature>
<evidence type="ECO:0000256" key="2">
    <source>
        <dbReference type="ARBA" id="ARBA00023043"/>
    </source>
</evidence>
<dbReference type="GO" id="GO:0005737">
    <property type="term" value="C:cytoplasm"/>
    <property type="evidence" value="ECO:0007669"/>
    <property type="project" value="TreeGrafter"/>
</dbReference>
<dbReference type="InterPro" id="IPR002110">
    <property type="entry name" value="Ankyrin_rpt"/>
</dbReference>
<reference evidence="5" key="1">
    <citation type="journal article" date="2017" name="Nat. Microbiol.">
        <title>Global analysis of biosynthetic gene clusters reveals vast potential of secondary metabolite production in Penicillium species.</title>
        <authorList>
            <person name="Nielsen J.C."/>
            <person name="Grijseels S."/>
            <person name="Prigent S."/>
            <person name="Ji B."/>
            <person name="Dainat J."/>
            <person name="Nielsen K.F."/>
            <person name="Frisvad J.C."/>
            <person name="Workman M."/>
            <person name="Nielsen J."/>
        </authorList>
    </citation>
    <scope>NUCLEOTIDE SEQUENCE [LARGE SCALE GENOMIC DNA]</scope>
    <source>
        <strain evidence="5">IBT 4502</strain>
    </source>
</reference>
<dbReference type="STRING" id="60169.A0A1V6P1U8"/>
<accession>A0A1V6P1U8</accession>
<gene>
    <name evidence="4" type="ORF">PENPOL_c001G05387</name>
</gene>